<dbReference type="PANTHER" id="PTHR43238:SF1">
    <property type="entry name" value="GDP-L-FUCOSE SYNTHASE"/>
    <property type="match status" value="1"/>
</dbReference>
<evidence type="ECO:0000256" key="1">
    <source>
        <dbReference type="ARBA" id="ARBA00004883"/>
    </source>
</evidence>
<sequence>MAETSGTDAAPKKVVMVTGGTGLVGCGIKEFVESDAEAKEKEEYIFLSSKDGDIRNMEETKLIFEKYKPTHVIHLAARVGGLFSNLKYKVEFFRENILINDNVMECCRIYKVEKLVSCLSTCIFPDKTTYPIDETMVHNGPPHVSNEGYAYAKRMIDVLNRCYKEEYGCNFTSVIPTNIYGKGDNFSIDNGHVLPGLIHKCYKAKQAGEDLHVWGTGSPLRQFIYNVDLGALMIWTMRNYHEVDPIILSVGEEDEVSIADAAKMIASAMDFEGNVVFDTDKSDGQFKKTACNDLLKQKNPDFKFTPMKEGLKQACEWFCENYETARK</sequence>
<dbReference type="AlphaFoldDB" id="A0A2I6RJN1"/>
<evidence type="ECO:0000256" key="6">
    <source>
        <dbReference type="ARBA" id="ARBA00023235"/>
    </source>
</evidence>
<reference evidence="9" key="2">
    <citation type="submission" date="2018-11" db="EMBL/GenBank/DDBJ databases">
        <authorList>
            <person name="Zhang P."/>
            <person name="Shao Z."/>
            <person name="Yao J."/>
            <person name="Duan D."/>
        </authorList>
    </citation>
    <scope>NUCLEOTIDE SEQUENCE</scope>
</reference>
<dbReference type="InterPro" id="IPR001509">
    <property type="entry name" value="Epimerase_deHydtase"/>
</dbReference>
<dbReference type="GO" id="GO:0016853">
    <property type="term" value="F:isomerase activity"/>
    <property type="evidence" value="ECO:0007669"/>
    <property type="project" value="UniProtKB-KW"/>
</dbReference>
<evidence type="ECO:0000313" key="8">
    <source>
        <dbReference type="EMBL" id="AUN86413.1"/>
    </source>
</evidence>
<gene>
    <name evidence="8" type="primary">GFS</name>
</gene>
<organism evidence="8">
    <name type="scientific">Saccharina japonica</name>
    <name type="common">Sweet kelp</name>
    <name type="synonym">Laminaria japonica</name>
    <dbReference type="NCBI Taxonomy" id="88149"/>
    <lineage>
        <taxon>Eukaryota</taxon>
        <taxon>Sar</taxon>
        <taxon>Stramenopiles</taxon>
        <taxon>Ochrophyta</taxon>
        <taxon>PX clade</taxon>
        <taxon>Phaeophyceae</taxon>
        <taxon>Laminariales</taxon>
        <taxon>Laminariaceae</taxon>
        <taxon>Saccharina</taxon>
    </lineage>
</organism>
<dbReference type="GO" id="GO:0050577">
    <property type="term" value="F:GDP-L-fucose synthase activity"/>
    <property type="evidence" value="ECO:0007669"/>
    <property type="project" value="UniProtKB-EC"/>
</dbReference>
<dbReference type="PANTHER" id="PTHR43238">
    <property type="entry name" value="GDP-L-FUCOSE SYNTHASE"/>
    <property type="match status" value="1"/>
</dbReference>
<dbReference type="CDD" id="cd05239">
    <property type="entry name" value="GDP_FS_SDR_e"/>
    <property type="match status" value="1"/>
</dbReference>
<evidence type="ECO:0000256" key="2">
    <source>
        <dbReference type="ARBA" id="ARBA00005959"/>
    </source>
</evidence>
<dbReference type="Gene3D" id="3.40.50.720">
    <property type="entry name" value="NAD(P)-binding Rossmann-like Domain"/>
    <property type="match status" value="1"/>
</dbReference>
<keyword evidence="5" id="KW-0560">Oxidoreductase</keyword>
<dbReference type="InterPro" id="IPR028614">
    <property type="entry name" value="GDP_fucose/colitose_synth"/>
</dbReference>
<dbReference type="Gene3D" id="3.90.25.10">
    <property type="entry name" value="UDP-galactose 4-epimerase, domain 1"/>
    <property type="match status" value="1"/>
</dbReference>
<dbReference type="UniPathway" id="UPA00128">
    <property type="reaction ID" value="UER00191"/>
</dbReference>
<comment type="similarity">
    <text evidence="2">Belongs to the NAD(P)-dependent epimerase/dehydratase family. Fucose synthase subfamily.</text>
</comment>
<dbReference type="Pfam" id="PF01370">
    <property type="entry name" value="Epimerase"/>
    <property type="match status" value="1"/>
</dbReference>
<evidence type="ECO:0000313" key="9">
    <source>
        <dbReference type="EMBL" id="QGV16396.1"/>
    </source>
</evidence>
<evidence type="ECO:0000259" key="7">
    <source>
        <dbReference type="Pfam" id="PF01370"/>
    </source>
</evidence>
<dbReference type="SUPFAM" id="SSF51735">
    <property type="entry name" value="NAD(P)-binding Rossmann-fold domains"/>
    <property type="match status" value="1"/>
</dbReference>
<dbReference type="EMBL" id="MK134868">
    <property type="protein sequence ID" value="QGV16396.1"/>
    <property type="molecule type" value="mRNA"/>
</dbReference>
<keyword evidence="4" id="KW-0521">NADP</keyword>
<comment type="pathway">
    <text evidence="1">Nucleotide-sugar biosynthesis; GDP-L-fucose biosynthesis via de novo pathway; GDP-L-fucose from GDP-alpha-D-mannose: step 2/2.</text>
</comment>
<dbReference type="EMBL" id="KY296305">
    <property type="protein sequence ID" value="AUN86413.1"/>
    <property type="molecule type" value="mRNA"/>
</dbReference>
<dbReference type="InterPro" id="IPR036291">
    <property type="entry name" value="NAD(P)-bd_dom_sf"/>
</dbReference>
<evidence type="ECO:0000256" key="3">
    <source>
        <dbReference type="ARBA" id="ARBA00012371"/>
    </source>
</evidence>
<evidence type="ECO:0000256" key="4">
    <source>
        <dbReference type="ARBA" id="ARBA00022857"/>
    </source>
</evidence>
<accession>A0A2I6RJN1</accession>
<proteinExistence type="evidence at transcript level"/>
<protein>
    <recommendedName>
        <fullName evidence="3">GDP-L-fucose synthase</fullName>
        <ecNumber evidence="3">1.1.1.271</ecNumber>
    </recommendedName>
</protein>
<dbReference type="EC" id="1.1.1.271" evidence="3"/>
<feature type="domain" description="NAD-dependent epimerase/dehydratase" evidence="7">
    <location>
        <begin position="15"/>
        <end position="250"/>
    </location>
</feature>
<name>A0A2I6RJN1_SACJA</name>
<evidence type="ECO:0000256" key="5">
    <source>
        <dbReference type="ARBA" id="ARBA00023002"/>
    </source>
</evidence>
<reference evidence="8" key="1">
    <citation type="submission" date="2016-12" db="EMBL/GenBank/DDBJ databases">
        <authorList>
            <person name="Song W.-J."/>
            <person name="Kurnit D.M."/>
        </authorList>
    </citation>
    <scope>NUCLEOTIDE SEQUENCE</scope>
</reference>
<dbReference type="GO" id="GO:0042351">
    <property type="term" value="P:'de novo' GDP-L-fucose biosynthetic process"/>
    <property type="evidence" value="ECO:0007669"/>
    <property type="project" value="UniProtKB-UniPathway"/>
</dbReference>
<dbReference type="HAMAP" id="MF_00956">
    <property type="entry name" value="GDP_fucose_synth"/>
    <property type="match status" value="1"/>
</dbReference>
<keyword evidence="6" id="KW-0413">Isomerase</keyword>